<organism evidence="6 7">
    <name type="scientific">Paramecium pentaurelia</name>
    <dbReference type="NCBI Taxonomy" id="43138"/>
    <lineage>
        <taxon>Eukaryota</taxon>
        <taxon>Sar</taxon>
        <taxon>Alveolata</taxon>
        <taxon>Ciliophora</taxon>
        <taxon>Intramacronucleata</taxon>
        <taxon>Oligohymenophorea</taxon>
        <taxon>Peniculida</taxon>
        <taxon>Parameciidae</taxon>
        <taxon>Paramecium</taxon>
    </lineage>
</organism>
<keyword evidence="7" id="KW-1185">Reference proteome</keyword>
<feature type="domain" description="Peptidase M14" evidence="5">
    <location>
        <begin position="22"/>
        <end position="287"/>
    </location>
</feature>
<feature type="active site" description="Proton donor/acceptor" evidence="3">
    <location>
        <position position="263"/>
    </location>
</feature>
<dbReference type="OrthoDB" id="3626597at2759"/>
<dbReference type="GO" id="GO:0008270">
    <property type="term" value="F:zinc ion binding"/>
    <property type="evidence" value="ECO:0007669"/>
    <property type="project" value="InterPro"/>
</dbReference>
<comment type="caution">
    <text evidence="6">The sequence shown here is derived from an EMBL/GenBank/DDBJ whole genome shotgun (WGS) entry which is preliminary data.</text>
</comment>
<dbReference type="PANTHER" id="PTHR11705">
    <property type="entry name" value="PROTEASE FAMILY M14 CARBOXYPEPTIDASE A,B"/>
    <property type="match status" value="1"/>
</dbReference>
<dbReference type="AlphaFoldDB" id="A0A8S1WLJ2"/>
<evidence type="ECO:0000256" key="3">
    <source>
        <dbReference type="PROSITE-ProRule" id="PRU01379"/>
    </source>
</evidence>
<evidence type="ECO:0000259" key="5">
    <source>
        <dbReference type="PROSITE" id="PS52035"/>
    </source>
</evidence>
<evidence type="ECO:0000256" key="4">
    <source>
        <dbReference type="SAM" id="SignalP"/>
    </source>
</evidence>
<dbReference type="GO" id="GO:0004181">
    <property type="term" value="F:metallocarboxypeptidase activity"/>
    <property type="evidence" value="ECO:0007669"/>
    <property type="project" value="InterPro"/>
</dbReference>
<evidence type="ECO:0000256" key="1">
    <source>
        <dbReference type="ARBA" id="ARBA00001947"/>
    </source>
</evidence>
<sequence length="357" mass="41037">MKIAIIVILSLSLVFATKFSSKYHTTAEINEELESLSRSCSFLSLSNASDSPLIKEVNINRNQNKKYRAYILFGEHPRELISPESGIHFLNDLCFEKTDPKNKQILDDFELRMILNANPLSRQKVEGGEYCLRENENGVDINRNYDAHWEKVQDDVRQVTSGPNPFSEPETRAVRDSLKAFNPDIFLTVHSGTLGMFTPHAYSTDAAEQNEEKMMDILNDISGKYCPSCDVGVASQAIGYLAPGSCVDYAYDELKIRYSFAFEIYHGSINLEEQLKSRTHSSFLQLTGQQQSTKNRKFEHNNNHSCFLQTSSKYDMSKEECFDYFNPDSSQYDWYVQNWTEAYQEMLLKLVQEEQQS</sequence>
<keyword evidence="4" id="KW-0732">Signal</keyword>
<comment type="cofactor">
    <cofactor evidence="1">
        <name>Zn(2+)</name>
        <dbReference type="ChEBI" id="CHEBI:29105"/>
    </cofactor>
</comment>
<dbReference type="Proteomes" id="UP000689195">
    <property type="component" value="Unassembled WGS sequence"/>
</dbReference>
<dbReference type="SMART" id="SM00631">
    <property type="entry name" value="Zn_pept"/>
    <property type="match status" value="1"/>
</dbReference>
<evidence type="ECO:0000313" key="6">
    <source>
        <dbReference type="EMBL" id="CAD8191034.1"/>
    </source>
</evidence>
<dbReference type="CDD" id="cd06227">
    <property type="entry name" value="M14-CPA-like"/>
    <property type="match status" value="1"/>
</dbReference>
<evidence type="ECO:0000256" key="2">
    <source>
        <dbReference type="ARBA" id="ARBA00005988"/>
    </source>
</evidence>
<dbReference type="InterPro" id="IPR000834">
    <property type="entry name" value="Peptidase_M14"/>
</dbReference>
<dbReference type="PROSITE" id="PS52035">
    <property type="entry name" value="PEPTIDASE_M14"/>
    <property type="match status" value="1"/>
</dbReference>
<dbReference type="FunFam" id="3.40.630.10:FF:000156">
    <property type="entry name" value="Uncharacterized protein"/>
    <property type="match status" value="1"/>
</dbReference>
<dbReference type="InterPro" id="IPR034269">
    <property type="entry name" value="At5g42320_M14_CPD"/>
</dbReference>
<feature type="chain" id="PRO_5035753126" description="Peptidase M14 domain-containing protein" evidence="4">
    <location>
        <begin position="17"/>
        <end position="357"/>
    </location>
</feature>
<dbReference type="GO" id="GO:0006508">
    <property type="term" value="P:proteolysis"/>
    <property type="evidence" value="ECO:0007669"/>
    <property type="project" value="InterPro"/>
</dbReference>
<accession>A0A8S1WLJ2</accession>
<name>A0A8S1WLJ2_9CILI</name>
<gene>
    <name evidence="6" type="ORF">PPENT_87.1.T0980046</name>
</gene>
<comment type="similarity">
    <text evidence="2 3">Belongs to the peptidase M14 family.</text>
</comment>
<reference evidence="6" key="1">
    <citation type="submission" date="2021-01" db="EMBL/GenBank/DDBJ databases">
        <authorList>
            <consortium name="Genoscope - CEA"/>
            <person name="William W."/>
        </authorList>
    </citation>
    <scope>NUCLEOTIDE SEQUENCE</scope>
</reference>
<dbReference type="Pfam" id="PF00246">
    <property type="entry name" value="Peptidase_M14"/>
    <property type="match status" value="1"/>
</dbReference>
<dbReference type="GO" id="GO:0005615">
    <property type="term" value="C:extracellular space"/>
    <property type="evidence" value="ECO:0007669"/>
    <property type="project" value="TreeGrafter"/>
</dbReference>
<protein>
    <recommendedName>
        <fullName evidence="5">Peptidase M14 domain-containing protein</fullName>
    </recommendedName>
</protein>
<dbReference type="PANTHER" id="PTHR11705:SF119">
    <property type="entry name" value="OS02G0119300 PROTEIN"/>
    <property type="match status" value="1"/>
</dbReference>
<feature type="signal peptide" evidence="4">
    <location>
        <begin position="1"/>
        <end position="16"/>
    </location>
</feature>
<proteinExistence type="inferred from homology"/>
<dbReference type="EMBL" id="CAJJDO010000098">
    <property type="protein sequence ID" value="CAD8191034.1"/>
    <property type="molecule type" value="Genomic_DNA"/>
</dbReference>
<evidence type="ECO:0000313" key="7">
    <source>
        <dbReference type="Proteomes" id="UP000689195"/>
    </source>
</evidence>